<dbReference type="PANTHER" id="PTHR43750:SF3">
    <property type="entry name" value="UDP-GLUCOSE 6-DEHYDROGENASE TUAD"/>
    <property type="match status" value="1"/>
</dbReference>
<comment type="function">
    <text evidence="8">Catalyzes the conversion of UDP-glucose into UDP-glucuronate, one of the precursors of teichuronic acid.</text>
</comment>
<keyword evidence="6 9" id="KW-0520">NAD</keyword>
<evidence type="ECO:0000256" key="9">
    <source>
        <dbReference type="PIRNR" id="PIRNR000124"/>
    </source>
</evidence>
<dbReference type="GO" id="GO:0051287">
    <property type="term" value="F:NAD binding"/>
    <property type="evidence" value="ECO:0007669"/>
    <property type="project" value="InterPro"/>
</dbReference>
<dbReference type="SUPFAM" id="SSF51735">
    <property type="entry name" value="NAD(P)-binding Rossmann-fold domains"/>
    <property type="match status" value="1"/>
</dbReference>
<dbReference type="InterPro" id="IPR001732">
    <property type="entry name" value="UDP-Glc/GDP-Man_DH_N"/>
</dbReference>
<feature type="binding site" evidence="12">
    <location>
        <position position="158"/>
    </location>
    <ligand>
        <name>NAD(+)</name>
        <dbReference type="ChEBI" id="CHEBI:57540"/>
    </ligand>
</feature>
<dbReference type="RefSeq" id="WP_163693975.1">
    <property type="nucleotide sequence ID" value="NZ_FXTW01000003.1"/>
</dbReference>
<dbReference type="Proteomes" id="UP000468443">
    <property type="component" value="Unassembled WGS sequence"/>
</dbReference>
<evidence type="ECO:0000313" key="14">
    <source>
        <dbReference type="EMBL" id="NER11519.1"/>
    </source>
</evidence>
<feature type="binding site" evidence="12">
    <location>
        <position position="35"/>
    </location>
    <ligand>
        <name>NAD(+)</name>
        <dbReference type="ChEBI" id="CHEBI:57540"/>
    </ligand>
</feature>
<protein>
    <recommendedName>
        <fullName evidence="4 9">UDP-glucose 6-dehydrogenase</fullName>
        <ecNumber evidence="3 9">1.1.1.22</ecNumber>
    </recommendedName>
</protein>
<comment type="similarity">
    <text evidence="2 9">Belongs to the UDP-glucose/GDP-mannose dehydrogenase family.</text>
</comment>
<feature type="binding site" evidence="12">
    <location>
        <position position="270"/>
    </location>
    <ligand>
        <name>NAD(+)</name>
        <dbReference type="ChEBI" id="CHEBI:57540"/>
    </ligand>
</feature>
<evidence type="ECO:0000256" key="7">
    <source>
        <dbReference type="ARBA" id="ARBA00047473"/>
    </source>
</evidence>
<name>A0A6P0UIA8_9FLAO</name>
<dbReference type="Gene3D" id="1.20.5.100">
    <property type="entry name" value="Cytochrome c1, transmembrane anchor, C-terminal"/>
    <property type="match status" value="1"/>
</dbReference>
<dbReference type="SUPFAM" id="SSF48179">
    <property type="entry name" value="6-phosphogluconate dehydrogenase C-terminal domain-like"/>
    <property type="match status" value="1"/>
</dbReference>
<feature type="active site" description="Nucleophile" evidence="10">
    <location>
        <position position="267"/>
    </location>
</feature>
<feature type="binding site" evidence="12">
    <location>
        <position position="30"/>
    </location>
    <ligand>
        <name>NAD(+)</name>
        <dbReference type="ChEBI" id="CHEBI:57540"/>
    </ligand>
</feature>
<dbReference type="NCBIfam" id="TIGR03026">
    <property type="entry name" value="NDP-sugDHase"/>
    <property type="match status" value="1"/>
</dbReference>
<evidence type="ECO:0000256" key="5">
    <source>
        <dbReference type="ARBA" id="ARBA00023002"/>
    </source>
</evidence>
<dbReference type="EMBL" id="JAABOP010000005">
    <property type="protein sequence ID" value="NER11519.1"/>
    <property type="molecule type" value="Genomic_DNA"/>
</dbReference>
<dbReference type="GO" id="GO:0000271">
    <property type="term" value="P:polysaccharide biosynthetic process"/>
    <property type="evidence" value="ECO:0007669"/>
    <property type="project" value="InterPro"/>
</dbReference>
<dbReference type="PANTHER" id="PTHR43750">
    <property type="entry name" value="UDP-GLUCOSE 6-DEHYDROGENASE TUAD"/>
    <property type="match status" value="1"/>
</dbReference>
<dbReference type="Pfam" id="PF00984">
    <property type="entry name" value="UDPG_MGDP_dh"/>
    <property type="match status" value="1"/>
</dbReference>
<evidence type="ECO:0000256" key="4">
    <source>
        <dbReference type="ARBA" id="ARBA00015132"/>
    </source>
</evidence>
<dbReference type="UniPathway" id="UPA00038">
    <property type="reaction ID" value="UER00491"/>
</dbReference>
<evidence type="ECO:0000256" key="6">
    <source>
        <dbReference type="ARBA" id="ARBA00023027"/>
    </source>
</evidence>
<accession>A0A6P0UIA8</accession>
<dbReference type="GO" id="GO:0006065">
    <property type="term" value="P:UDP-glucuronate biosynthetic process"/>
    <property type="evidence" value="ECO:0007669"/>
    <property type="project" value="UniProtKB-UniPathway"/>
</dbReference>
<dbReference type="InterPro" id="IPR036291">
    <property type="entry name" value="NAD(P)-bd_dom_sf"/>
</dbReference>
<comment type="caution">
    <text evidence="14">The sequence shown here is derived from an EMBL/GenBank/DDBJ whole genome shotgun (WGS) entry which is preliminary data.</text>
</comment>
<dbReference type="InterPro" id="IPR014027">
    <property type="entry name" value="UDP-Glc/GDP-Man_DH_C"/>
</dbReference>
<dbReference type="FunFam" id="1.20.5.100:FF:000001">
    <property type="entry name" value="UDP-glucose 6-dehydrogenase"/>
    <property type="match status" value="1"/>
</dbReference>
<dbReference type="SMART" id="SM00984">
    <property type="entry name" value="UDPG_MGDP_dh_C"/>
    <property type="match status" value="1"/>
</dbReference>
<gene>
    <name evidence="14" type="ORF">GWK09_13385</name>
</gene>
<feature type="domain" description="UDP-glucose/GDP-mannose dehydrogenase C-terminal" evidence="13">
    <location>
        <begin position="321"/>
        <end position="426"/>
    </location>
</feature>
<evidence type="ECO:0000259" key="13">
    <source>
        <dbReference type="SMART" id="SM00984"/>
    </source>
</evidence>
<dbReference type="PIRSF" id="PIRSF500134">
    <property type="entry name" value="UDPglc_DH_bac"/>
    <property type="match status" value="1"/>
</dbReference>
<proteinExistence type="inferred from homology"/>
<evidence type="ECO:0000256" key="12">
    <source>
        <dbReference type="PIRSR" id="PIRSR500134-3"/>
    </source>
</evidence>
<comment type="pathway">
    <text evidence="1">Nucleotide-sugar biosynthesis; UDP-alpha-D-glucuronate biosynthesis; UDP-alpha-D-glucuronate from UDP-alpha-D-glucose: step 1/1.</text>
</comment>
<dbReference type="SUPFAM" id="SSF52413">
    <property type="entry name" value="UDP-glucose/GDP-mannose dehydrogenase C-terminal domain"/>
    <property type="match status" value="1"/>
</dbReference>
<feature type="binding site" evidence="12">
    <location>
        <position position="121"/>
    </location>
    <ligand>
        <name>NAD(+)</name>
        <dbReference type="ChEBI" id="CHEBI:57540"/>
    </ligand>
</feature>
<keyword evidence="15" id="KW-1185">Reference proteome</keyword>
<evidence type="ECO:0000313" key="15">
    <source>
        <dbReference type="Proteomes" id="UP000468443"/>
    </source>
</evidence>
<feature type="binding site" evidence="12">
    <location>
        <position position="335"/>
    </location>
    <ligand>
        <name>NAD(+)</name>
        <dbReference type="ChEBI" id="CHEBI:57540"/>
    </ligand>
</feature>
<evidence type="ECO:0000256" key="11">
    <source>
        <dbReference type="PIRSR" id="PIRSR500134-2"/>
    </source>
</evidence>
<dbReference type="Gene3D" id="3.40.50.720">
    <property type="entry name" value="NAD(P)-binding Rossmann-like Domain"/>
    <property type="match status" value="2"/>
</dbReference>
<feature type="binding site" evidence="11">
    <location>
        <position position="264"/>
    </location>
    <ligand>
        <name>substrate</name>
    </ligand>
</feature>
<comment type="catalytic activity">
    <reaction evidence="7 9">
        <text>UDP-alpha-D-glucose + 2 NAD(+) + H2O = UDP-alpha-D-glucuronate + 2 NADH + 3 H(+)</text>
        <dbReference type="Rhea" id="RHEA:23596"/>
        <dbReference type="ChEBI" id="CHEBI:15377"/>
        <dbReference type="ChEBI" id="CHEBI:15378"/>
        <dbReference type="ChEBI" id="CHEBI:57540"/>
        <dbReference type="ChEBI" id="CHEBI:57945"/>
        <dbReference type="ChEBI" id="CHEBI:58052"/>
        <dbReference type="ChEBI" id="CHEBI:58885"/>
        <dbReference type="EC" id="1.1.1.22"/>
    </reaction>
</comment>
<evidence type="ECO:0000256" key="10">
    <source>
        <dbReference type="PIRSR" id="PIRSR500134-1"/>
    </source>
</evidence>
<evidence type="ECO:0000256" key="3">
    <source>
        <dbReference type="ARBA" id="ARBA00012954"/>
    </source>
</evidence>
<dbReference type="InterPro" id="IPR036220">
    <property type="entry name" value="UDP-Glc/GDP-Man_DH_C_sf"/>
</dbReference>
<evidence type="ECO:0000256" key="2">
    <source>
        <dbReference type="ARBA" id="ARBA00006601"/>
    </source>
</evidence>
<feature type="binding site" evidence="11">
    <location>
        <position position="328"/>
    </location>
    <ligand>
        <name>substrate</name>
    </ligand>
</feature>
<evidence type="ECO:0000256" key="1">
    <source>
        <dbReference type="ARBA" id="ARBA00004701"/>
    </source>
</evidence>
<dbReference type="InterPro" id="IPR008927">
    <property type="entry name" value="6-PGluconate_DH-like_C_sf"/>
</dbReference>
<organism evidence="14 15">
    <name type="scientific">Muriicola jejuensis</name>
    <dbReference type="NCBI Taxonomy" id="504488"/>
    <lineage>
        <taxon>Bacteria</taxon>
        <taxon>Pseudomonadati</taxon>
        <taxon>Bacteroidota</taxon>
        <taxon>Flavobacteriia</taxon>
        <taxon>Flavobacteriales</taxon>
        <taxon>Flavobacteriaceae</taxon>
        <taxon>Muriicola</taxon>
    </lineage>
</organism>
<feature type="binding site" evidence="12">
    <location>
        <position position="86"/>
    </location>
    <ligand>
        <name>NAD(+)</name>
        <dbReference type="ChEBI" id="CHEBI:57540"/>
    </ligand>
</feature>
<dbReference type="AlphaFoldDB" id="A0A6P0UIA8"/>
<feature type="binding site" evidence="11">
    <location>
        <position position="211"/>
    </location>
    <ligand>
        <name>substrate</name>
    </ligand>
</feature>
<evidence type="ECO:0000256" key="8">
    <source>
        <dbReference type="ARBA" id="ARBA00053241"/>
    </source>
</evidence>
<feature type="binding site" evidence="11">
    <location>
        <begin position="155"/>
        <end position="158"/>
    </location>
    <ligand>
        <name>substrate</name>
    </ligand>
</feature>
<dbReference type="PIRSF" id="PIRSF000124">
    <property type="entry name" value="UDPglc_GDPman_dh"/>
    <property type="match status" value="1"/>
</dbReference>
<reference evidence="14 15" key="1">
    <citation type="submission" date="2020-01" db="EMBL/GenBank/DDBJ databases">
        <title>Muriicola jejuensis KCTC 22299.</title>
        <authorList>
            <person name="Wang G."/>
        </authorList>
    </citation>
    <scope>NUCLEOTIDE SEQUENCE [LARGE SCALE GENOMIC DNA]</scope>
    <source>
        <strain evidence="14 15">KCTC 22299</strain>
    </source>
</reference>
<dbReference type="EC" id="1.1.1.22" evidence="3 9"/>
<dbReference type="InterPro" id="IPR028357">
    <property type="entry name" value="UDPglc_DH_bac"/>
</dbReference>
<dbReference type="Pfam" id="PF03720">
    <property type="entry name" value="UDPG_MGDP_dh_C"/>
    <property type="match status" value="1"/>
</dbReference>
<sequence>MRLTVIGTGYVGLVSGTCFAEMGNTVTCVDVDKDKIEKLKKGVIPIYEPGLEPMVQRNIENKTLSFTTDLSEALHKANIAFIAVGTPMGQDGSADLKYVLGVAREIGQHMQRPLIVVDKSTVPVGTADKVRVEIEKVLKERAVSLEFHVVSNPEFLKEGDAINDFMKPDRVVVGSDDEQTTATMRSLYAPFFRSSMDRLITMDVRSAEMTKYVANAMLATKISFMNEVANICELVGADVNKVRIGIGSDSRIGYSFIYPGSGYGGSCFPKDVKALHRTAAEHGYQADLIGAVEAVNDRQKLVVAKKVVRRFGEDLSGRTFAVWGLAFKPQTDDMREAPAIYIIRELVQRGAKIQAYDPKAMDEARHYYLKDLIGVTYCNSKYEALMNADAMILLTEWKEFRSPDFEELRAQLKQPVIFDGRNQYNDQVLKKMGFEYFQIGKN</sequence>
<dbReference type="Pfam" id="PF03721">
    <property type="entry name" value="UDPG_MGDP_dh_N"/>
    <property type="match status" value="1"/>
</dbReference>
<feature type="binding site" evidence="11">
    <location>
        <begin position="256"/>
        <end position="260"/>
    </location>
    <ligand>
        <name>substrate</name>
    </ligand>
</feature>
<dbReference type="InterPro" id="IPR017476">
    <property type="entry name" value="UDP-Glc/GDP-Man"/>
</dbReference>
<dbReference type="GO" id="GO:0003979">
    <property type="term" value="F:UDP-glucose 6-dehydrogenase activity"/>
    <property type="evidence" value="ECO:0007669"/>
    <property type="project" value="UniProtKB-EC"/>
</dbReference>
<dbReference type="InterPro" id="IPR014026">
    <property type="entry name" value="UDP-Glc/GDP-Man_DH_dimer"/>
</dbReference>
<keyword evidence="5 9" id="KW-0560">Oxidoreductase</keyword>